<evidence type="ECO:0000313" key="9">
    <source>
        <dbReference type="Proteomes" id="UP000450917"/>
    </source>
</evidence>
<feature type="domain" description="IclR-ED" evidence="7">
    <location>
        <begin position="72"/>
        <end position="255"/>
    </location>
</feature>
<feature type="domain" description="HTH iclR-type" evidence="6">
    <location>
        <begin position="9"/>
        <end position="71"/>
    </location>
</feature>
<evidence type="ECO:0000256" key="5">
    <source>
        <dbReference type="ARBA" id="ARBA00070406"/>
    </source>
</evidence>
<dbReference type="GO" id="GO:0003700">
    <property type="term" value="F:DNA-binding transcription factor activity"/>
    <property type="evidence" value="ECO:0007669"/>
    <property type="project" value="TreeGrafter"/>
</dbReference>
<dbReference type="FunFam" id="1.10.10.10:FF:000056">
    <property type="entry name" value="IclR family transcriptional regulator"/>
    <property type="match status" value="1"/>
</dbReference>
<dbReference type="InterPro" id="IPR029016">
    <property type="entry name" value="GAF-like_dom_sf"/>
</dbReference>
<keyword evidence="3" id="KW-0804">Transcription</keyword>
<evidence type="ECO:0000256" key="2">
    <source>
        <dbReference type="ARBA" id="ARBA00023125"/>
    </source>
</evidence>
<evidence type="ECO:0000259" key="6">
    <source>
        <dbReference type="PROSITE" id="PS51077"/>
    </source>
</evidence>
<dbReference type="Pfam" id="PF01614">
    <property type="entry name" value="IclR_C"/>
    <property type="match status" value="1"/>
</dbReference>
<evidence type="ECO:0000256" key="3">
    <source>
        <dbReference type="ARBA" id="ARBA00023163"/>
    </source>
</evidence>
<dbReference type="RefSeq" id="WP_127604147.1">
    <property type="nucleotide sequence ID" value="NZ_JARTHJ010000145.1"/>
</dbReference>
<dbReference type="InterPro" id="IPR036390">
    <property type="entry name" value="WH_DNA-bd_sf"/>
</dbReference>
<proteinExistence type="predicted"/>
<dbReference type="SMART" id="SM00346">
    <property type="entry name" value="HTH_ICLR"/>
    <property type="match status" value="1"/>
</dbReference>
<dbReference type="InterPro" id="IPR050707">
    <property type="entry name" value="HTH_MetabolicPath_Reg"/>
</dbReference>
<dbReference type="PROSITE" id="PS51077">
    <property type="entry name" value="HTH_ICLR"/>
    <property type="match status" value="1"/>
</dbReference>
<dbReference type="GO" id="GO:0003677">
    <property type="term" value="F:DNA binding"/>
    <property type="evidence" value="ECO:0007669"/>
    <property type="project" value="UniProtKB-KW"/>
</dbReference>
<dbReference type="InterPro" id="IPR014757">
    <property type="entry name" value="Tscrpt_reg_IclR_C"/>
</dbReference>
<dbReference type="PROSITE" id="PS51078">
    <property type="entry name" value="ICLR_ED"/>
    <property type="match status" value="1"/>
</dbReference>
<evidence type="ECO:0000256" key="4">
    <source>
        <dbReference type="ARBA" id="ARBA00058938"/>
    </source>
</evidence>
<evidence type="ECO:0000259" key="7">
    <source>
        <dbReference type="PROSITE" id="PS51078"/>
    </source>
</evidence>
<dbReference type="InterPro" id="IPR005471">
    <property type="entry name" value="Tscrpt_reg_IclR_N"/>
</dbReference>
<dbReference type="SUPFAM" id="SSF55781">
    <property type="entry name" value="GAF domain-like"/>
    <property type="match status" value="1"/>
</dbReference>
<dbReference type="PANTHER" id="PTHR30136:SF24">
    <property type="entry name" value="HTH-TYPE TRANSCRIPTIONAL REPRESSOR ALLR"/>
    <property type="match status" value="1"/>
</dbReference>
<keyword evidence="9" id="KW-1185">Reference proteome</keyword>
<dbReference type="AlphaFoldDB" id="A0A7X2Z7U9"/>
<reference evidence="8 9" key="1">
    <citation type="submission" date="2019-11" db="EMBL/GenBank/DDBJ databases">
        <title>Draft genome sequences of five Paenibacillus species of dairy origin.</title>
        <authorList>
            <person name="Olajide A.M."/>
            <person name="Chen S."/>
            <person name="Lapointe G."/>
        </authorList>
    </citation>
    <scope>NUCLEOTIDE SEQUENCE [LARGE SCALE GENOMIC DNA]</scope>
    <source>
        <strain evidence="8 9">2CS3</strain>
    </source>
</reference>
<protein>
    <recommendedName>
        <fullName evidence="5">Glycerol operon regulatory protein</fullName>
    </recommendedName>
</protein>
<dbReference type="InterPro" id="IPR036388">
    <property type="entry name" value="WH-like_DNA-bd_sf"/>
</dbReference>
<evidence type="ECO:0000313" key="8">
    <source>
        <dbReference type="EMBL" id="MUG69945.1"/>
    </source>
</evidence>
<dbReference type="Proteomes" id="UP000450917">
    <property type="component" value="Unassembled WGS sequence"/>
</dbReference>
<keyword evidence="1" id="KW-0805">Transcription regulation</keyword>
<dbReference type="Pfam" id="PF09339">
    <property type="entry name" value="HTH_IclR"/>
    <property type="match status" value="1"/>
</dbReference>
<dbReference type="SUPFAM" id="SSF46785">
    <property type="entry name" value="Winged helix' DNA-binding domain"/>
    <property type="match status" value="1"/>
</dbReference>
<name>A0A7X2Z7U9_9BACL</name>
<comment type="function">
    <text evidence="4">May be an activator protein for the gylABX operon.</text>
</comment>
<dbReference type="Gene3D" id="3.30.450.40">
    <property type="match status" value="1"/>
</dbReference>
<dbReference type="Gene3D" id="1.10.10.10">
    <property type="entry name" value="Winged helix-like DNA-binding domain superfamily/Winged helix DNA-binding domain"/>
    <property type="match status" value="1"/>
</dbReference>
<dbReference type="PANTHER" id="PTHR30136">
    <property type="entry name" value="HELIX-TURN-HELIX TRANSCRIPTIONAL REGULATOR, ICLR FAMILY"/>
    <property type="match status" value="1"/>
</dbReference>
<keyword evidence="2" id="KW-0238">DNA-binding</keyword>
<accession>A0A7X2Z7U9</accession>
<dbReference type="GO" id="GO:0045892">
    <property type="term" value="P:negative regulation of DNA-templated transcription"/>
    <property type="evidence" value="ECO:0007669"/>
    <property type="project" value="UniProtKB-ARBA"/>
</dbReference>
<sequence>MRDINMNSIQTIDRAIDVLQAFSAGNTSLTIEEISAIAHLPKNTVYRILYTLARRGLVQFDATSLTYQPGLRLLEFSMLKSSTLDVRQEAEPFLDELHLRTKQTILMALPEKEEIFYVYKRENENYEGLSVGTLVGLRRPYLYGVLGQAVLAFFPESRIDHILSLPAKAYTKHTVTDPVLLRERLQQIRRDRVFASSHETNLGVTGIAAPIFDIHGYPIAAIGVVGPEVHLIEQLANIKQLVIEASNNISSRMGYRLDEITD</sequence>
<dbReference type="EMBL" id="WNZX01000002">
    <property type="protein sequence ID" value="MUG69945.1"/>
    <property type="molecule type" value="Genomic_DNA"/>
</dbReference>
<organism evidence="8 9">
    <name type="scientific">Paenibacillus validus</name>
    <dbReference type="NCBI Taxonomy" id="44253"/>
    <lineage>
        <taxon>Bacteria</taxon>
        <taxon>Bacillati</taxon>
        <taxon>Bacillota</taxon>
        <taxon>Bacilli</taxon>
        <taxon>Bacillales</taxon>
        <taxon>Paenibacillaceae</taxon>
        <taxon>Paenibacillus</taxon>
    </lineage>
</organism>
<gene>
    <name evidence="8" type="ORF">GNP93_04565</name>
</gene>
<evidence type="ECO:0000256" key="1">
    <source>
        <dbReference type="ARBA" id="ARBA00023015"/>
    </source>
</evidence>
<comment type="caution">
    <text evidence="8">The sequence shown here is derived from an EMBL/GenBank/DDBJ whole genome shotgun (WGS) entry which is preliminary data.</text>
</comment>